<dbReference type="Pfam" id="PF07510">
    <property type="entry name" value="GmrSD_C"/>
    <property type="match status" value="1"/>
</dbReference>
<organism evidence="2 3">
    <name type="scientific">Actinophytocola algeriensis</name>
    <dbReference type="NCBI Taxonomy" id="1768010"/>
    <lineage>
        <taxon>Bacteria</taxon>
        <taxon>Bacillati</taxon>
        <taxon>Actinomycetota</taxon>
        <taxon>Actinomycetes</taxon>
        <taxon>Pseudonocardiales</taxon>
        <taxon>Pseudonocardiaceae</taxon>
    </lineage>
</organism>
<dbReference type="EMBL" id="JACHJQ010000003">
    <property type="protein sequence ID" value="MBB4906541.1"/>
    <property type="molecule type" value="Genomic_DNA"/>
</dbReference>
<name>A0A7W7VDU1_9PSEU</name>
<comment type="caution">
    <text evidence="2">The sequence shown here is derived from an EMBL/GenBank/DDBJ whole genome shotgun (WGS) entry which is preliminary data.</text>
</comment>
<dbReference type="PANTHER" id="PTHR24094:SF15">
    <property type="entry name" value="AMP-DEPENDENT SYNTHETASE_LIGASE DOMAIN-CONTAINING PROTEIN-RELATED"/>
    <property type="match status" value="1"/>
</dbReference>
<reference evidence="2 3" key="1">
    <citation type="submission" date="2020-08" db="EMBL/GenBank/DDBJ databases">
        <title>Genomic Encyclopedia of Type Strains, Phase III (KMG-III): the genomes of soil and plant-associated and newly described type strains.</title>
        <authorList>
            <person name="Whitman W."/>
        </authorList>
    </citation>
    <scope>NUCLEOTIDE SEQUENCE [LARGE SCALE GENOMIC DNA]</scope>
    <source>
        <strain evidence="2 3">CECT 8960</strain>
    </source>
</reference>
<dbReference type="AlphaFoldDB" id="A0A7W7VDU1"/>
<protein>
    <recommendedName>
        <fullName evidence="1">GmrSD restriction endonucleases C-terminal domain-containing protein</fullName>
    </recommendedName>
</protein>
<accession>A0A7W7VDU1</accession>
<evidence type="ECO:0000313" key="3">
    <source>
        <dbReference type="Proteomes" id="UP000520767"/>
    </source>
</evidence>
<proteinExistence type="predicted"/>
<evidence type="ECO:0000313" key="2">
    <source>
        <dbReference type="EMBL" id="MBB4906541.1"/>
    </source>
</evidence>
<feature type="domain" description="GmrSD restriction endonucleases C-terminal" evidence="1">
    <location>
        <begin position="121"/>
        <end position="216"/>
    </location>
</feature>
<sequence length="223" mass="23814">MSHSRCDNFTTGGAMSGKALVASLVLAAGTMIGLGSGTASATPPDIPDPATAASELAALTVAPEGSMDGYDREKFPHWHTVEGACNTREMVLRRDGDGVEVGDDCAATSGSWTSPYDGDTWTETSDVDIDHMVPLAAAWRSGAADWTTAQREAFANDLGSPQLWAVTDNVNQSKSDQTPDQWKPPLQSNWCQYASAYTHVKYRYELTVTDAEQGALEEMLGTC</sequence>
<keyword evidence="3" id="KW-1185">Reference proteome</keyword>
<dbReference type="InterPro" id="IPR011089">
    <property type="entry name" value="GmrSD_C"/>
</dbReference>
<evidence type="ECO:0000259" key="1">
    <source>
        <dbReference type="Pfam" id="PF07510"/>
    </source>
</evidence>
<dbReference type="Proteomes" id="UP000520767">
    <property type="component" value="Unassembled WGS sequence"/>
</dbReference>
<dbReference type="PANTHER" id="PTHR24094">
    <property type="entry name" value="SECRETED PROTEIN"/>
    <property type="match status" value="1"/>
</dbReference>
<gene>
    <name evidence="2" type="ORF">FHR82_002761</name>
</gene>